<reference evidence="2" key="1">
    <citation type="journal article" date="2019" name="Int. J. Syst. Evol. Microbiol.">
        <title>The Global Catalogue of Microorganisms (GCM) 10K type strain sequencing project: providing services to taxonomists for standard genome sequencing and annotation.</title>
        <authorList>
            <consortium name="The Broad Institute Genomics Platform"/>
            <consortium name="The Broad Institute Genome Sequencing Center for Infectious Disease"/>
            <person name="Wu L."/>
            <person name="Ma J."/>
        </authorList>
    </citation>
    <scope>NUCLEOTIDE SEQUENCE [LARGE SCALE GENOMIC DNA]</scope>
    <source>
        <strain evidence="2">KCTC 42424</strain>
    </source>
</reference>
<keyword evidence="2" id="KW-1185">Reference proteome</keyword>
<name>A0ABV7VNN5_9GAMM</name>
<dbReference type="RefSeq" id="WP_376864709.1">
    <property type="nucleotide sequence ID" value="NZ_JBHRYB010000001.1"/>
</dbReference>
<proteinExistence type="predicted"/>
<protein>
    <submittedName>
        <fullName evidence="1">Uncharacterized protein</fullName>
    </submittedName>
</protein>
<organism evidence="1 2">
    <name type="scientific">Bacterioplanoides pacificum</name>
    <dbReference type="NCBI Taxonomy" id="1171596"/>
    <lineage>
        <taxon>Bacteria</taxon>
        <taxon>Pseudomonadati</taxon>
        <taxon>Pseudomonadota</taxon>
        <taxon>Gammaproteobacteria</taxon>
        <taxon>Oceanospirillales</taxon>
        <taxon>Oceanospirillaceae</taxon>
        <taxon>Bacterioplanoides</taxon>
    </lineage>
</organism>
<gene>
    <name evidence="1" type="ORF">ACFOMG_02980</name>
</gene>
<accession>A0ABV7VNN5</accession>
<dbReference type="EMBL" id="JBHRYB010000001">
    <property type="protein sequence ID" value="MFC3679074.1"/>
    <property type="molecule type" value="Genomic_DNA"/>
</dbReference>
<sequence>MELDAQELREHIIRPTLRYLGKQCAATENLLLAQTQLPDTSCLTNKSYGIYHIDAALHQKVWNQHLAFDPELASKIRGLASQREFLNNPHIELATNLSYATAIAWAIHLAFPQVKHSRCPPAAANRP</sequence>
<evidence type="ECO:0000313" key="1">
    <source>
        <dbReference type="EMBL" id="MFC3679074.1"/>
    </source>
</evidence>
<dbReference type="Proteomes" id="UP001595722">
    <property type="component" value="Unassembled WGS sequence"/>
</dbReference>
<comment type="caution">
    <text evidence="1">The sequence shown here is derived from an EMBL/GenBank/DDBJ whole genome shotgun (WGS) entry which is preliminary data.</text>
</comment>
<evidence type="ECO:0000313" key="2">
    <source>
        <dbReference type="Proteomes" id="UP001595722"/>
    </source>
</evidence>